<accession>A0A084GZT2</accession>
<dbReference type="InterPro" id="IPR036969">
    <property type="entry name" value="Citrate_synthase_sf"/>
</dbReference>
<dbReference type="Pfam" id="PF00285">
    <property type="entry name" value="Citrate_synt"/>
    <property type="match status" value="1"/>
</dbReference>
<dbReference type="OrthoDB" id="9800864at2"/>
<evidence type="ECO:0000256" key="3">
    <source>
        <dbReference type="ARBA" id="ARBA00022679"/>
    </source>
</evidence>
<keyword evidence="3 5" id="KW-0808">Transferase</keyword>
<evidence type="ECO:0000256" key="5">
    <source>
        <dbReference type="PIRNR" id="PIRNR001369"/>
    </source>
</evidence>
<comment type="pathway">
    <text evidence="1">Carbohydrate metabolism; tricarboxylic acid cycle.</text>
</comment>
<dbReference type="GO" id="GO:0005829">
    <property type="term" value="C:cytosol"/>
    <property type="evidence" value="ECO:0007669"/>
    <property type="project" value="TreeGrafter"/>
</dbReference>
<dbReference type="InterPro" id="IPR002020">
    <property type="entry name" value="Citrate_synthase"/>
</dbReference>
<dbReference type="PANTHER" id="PTHR11739:SF4">
    <property type="entry name" value="CITRATE SYNTHASE, PEROXISOMAL"/>
    <property type="match status" value="1"/>
</dbReference>
<evidence type="ECO:0000256" key="2">
    <source>
        <dbReference type="ARBA" id="ARBA00010566"/>
    </source>
</evidence>
<dbReference type="GO" id="GO:0005975">
    <property type="term" value="P:carbohydrate metabolic process"/>
    <property type="evidence" value="ECO:0007669"/>
    <property type="project" value="TreeGrafter"/>
</dbReference>
<name>A0A084GZT2_METID</name>
<dbReference type="InterPro" id="IPR024176">
    <property type="entry name" value="Citrate_synthase_bac-typ"/>
</dbReference>
<protein>
    <recommendedName>
        <fullName evidence="5">Citrate synthase</fullName>
    </recommendedName>
</protein>
<evidence type="ECO:0000313" key="9">
    <source>
        <dbReference type="Proteomes" id="UP000028549"/>
    </source>
</evidence>
<dbReference type="EMBL" id="JNVC02000004">
    <property type="protein sequence ID" value="KEZ52844.1"/>
    <property type="molecule type" value="Genomic_DNA"/>
</dbReference>
<feature type="active site" evidence="6">
    <location>
        <position position="302"/>
    </location>
</feature>
<feature type="active site" evidence="6">
    <location>
        <position position="247"/>
    </location>
</feature>
<proteinExistence type="inferred from homology"/>
<comment type="catalytic activity">
    <reaction evidence="4">
        <text>oxaloacetate + acetyl-CoA + H2O = citrate + CoA + H(+)</text>
        <dbReference type="Rhea" id="RHEA:16845"/>
        <dbReference type="ChEBI" id="CHEBI:15377"/>
        <dbReference type="ChEBI" id="CHEBI:15378"/>
        <dbReference type="ChEBI" id="CHEBI:16452"/>
        <dbReference type="ChEBI" id="CHEBI:16947"/>
        <dbReference type="ChEBI" id="CHEBI:57287"/>
        <dbReference type="ChEBI" id="CHEBI:57288"/>
        <dbReference type="EC" id="2.3.3.16"/>
    </reaction>
</comment>
<evidence type="ECO:0000256" key="6">
    <source>
        <dbReference type="PIRSR" id="PIRSR001369-1"/>
    </source>
</evidence>
<dbReference type="PANTHER" id="PTHR11739">
    <property type="entry name" value="CITRATE SYNTHASE"/>
    <property type="match status" value="1"/>
</dbReference>
<evidence type="ECO:0000313" key="8">
    <source>
        <dbReference type="EMBL" id="KEZ52844.1"/>
    </source>
</evidence>
<evidence type="ECO:0000256" key="4">
    <source>
        <dbReference type="ARBA" id="ARBA00049288"/>
    </source>
</evidence>
<dbReference type="Gene3D" id="1.10.580.10">
    <property type="entry name" value="Citrate Synthase, domain 1"/>
    <property type="match status" value="1"/>
</dbReference>
<dbReference type="AlphaFoldDB" id="A0A084GZT2"/>
<keyword evidence="9" id="KW-1185">Reference proteome</keyword>
<dbReference type="GO" id="GO:0006099">
    <property type="term" value="P:tricarboxylic acid cycle"/>
    <property type="evidence" value="ECO:0007669"/>
    <property type="project" value="UniProtKB-UniPathway"/>
</dbReference>
<dbReference type="STRING" id="246786.GS18_0208395"/>
<dbReference type="InterPro" id="IPR016142">
    <property type="entry name" value="Citrate_synth-like_lrg_a-sub"/>
</dbReference>
<dbReference type="GO" id="GO:0036440">
    <property type="term" value="F:citrate synthase activity"/>
    <property type="evidence" value="ECO:0007669"/>
    <property type="project" value="UniProtKB-EC"/>
</dbReference>
<gene>
    <name evidence="8" type="ORF">GS18_0208395</name>
</gene>
<dbReference type="UniPathway" id="UPA00223"/>
<dbReference type="Proteomes" id="UP000028549">
    <property type="component" value="Unassembled WGS sequence"/>
</dbReference>
<dbReference type="PIRSF" id="PIRSF001369">
    <property type="entry name" value="Citrate_synth"/>
    <property type="match status" value="1"/>
</dbReference>
<comment type="similarity">
    <text evidence="2 5 7">Belongs to the citrate synthase family.</text>
</comment>
<organism evidence="8 9">
    <name type="scientific">Metabacillus indicus</name>
    <name type="common">Bacillus indicus</name>
    <dbReference type="NCBI Taxonomy" id="246786"/>
    <lineage>
        <taxon>Bacteria</taxon>
        <taxon>Bacillati</taxon>
        <taxon>Bacillota</taxon>
        <taxon>Bacilli</taxon>
        <taxon>Bacillales</taxon>
        <taxon>Bacillaceae</taxon>
        <taxon>Metabacillus</taxon>
    </lineage>
</organism>
<reference evidence="8 9" key="1">
    <citation type="journal article" date="2005" name="Int. J. Syst. Evol. Microbiol.">
        <title>Bacillus cibi sp. nov., isolated from jeotgal, a traditional Korean fermented seafood.</title>
        <authorList>
            <person name="Yoon J.H."/>
            <person name="Lee C.H."/>
            <person name="Oh T.K."/>
        </authorList>
    </citation>
    <scope>NUCLEOTIDE SEQUENCE [LARGE SCALE GENOMIC DNA]</scope>
    <source>
        <strain evidence="8 9">DSM 16189</strain>
    </source>
</reference>
<dbReference type="SUPFAM" id="SSF48256">
    <property type="entry name" value="Citrate synthase"/>
    <property type="match status" value="1"/>
</dbReference>
<dbReference type="PROSITE" id="PS00480">
    <property type="entry name" value="CITRATE_SYNTHASE"/>
    <property type="match status" value="1"/>
</dbReference>
<dbReference type="RefSeq" id="WP_029565924.1">
    <property type="nucleotide sequence ID" value="NZ_JNVC02000004.1"/>
</dbReference>
<dbReference type="InterPro" id="IPR019810">
    <property type="entry name" value="Citrate_synthase_AS"/>
</dbReference>
<dbReference type="InterPro" id="IPR016143">
    <property type="entry name" value="Citrate_synth-like_sm_a-sub"/>
</dbReference>
<dbReference type="Gene3D" id="1.10.230.10">
    <property type="entry name" value="Cytochrome P450-Terp, domain 2"/>
    <property type="match status" value="1"/>
</dbReference>
<sequence>MIHYGLKGVTAAETRISFIDGAEGKLIYRGYDISEVSKRTFEEAAYLLWYGEWPDAEQLLMLKGKLQKGRELPGHVASLLKSLPREMDLMSVLRTAVSALGSGPPSIEEAIRLTAVVPVMIACRKAWMDNSVLPDSVNHLDHAEHFLYMLFGSMPTETQRRALETYMILTMEHGMNASAFSARVTASTLSDIHSAVTSAIGTMKGPLHGGAPSEVLSFLAEAAESSDMEELIRQKVCRGERLMGFGHRVYKTRDPRAEALKAVLLSEAGDDDWMKLSLKVEEASINILSELKPGRALYTNVEFYAAAIMKSMNMKADLFTPVFTAARITGWTAHILEQEGNNILFRPDAQYVGPWRVPNGHSSQQKKS</sequence>
<comment type="caution">
    <text evidence="8">The sequence shown here is derived from an EMBL/GenBank/DDBJ whole genome shotgun (WGS) entry which is preliminary data.</text>
</comment>
<evidence type="ECO:0000256" key="1">
    <source>
        <dbReference type="ARBA" id="ARBA00005163"/>
    </source>
</evidence>
<evidence type="ECO:0000256" key="7">
    <source>
        <dbReference type="RuleBase" id="RU003406"/>
    </source>
</evidence>
<dbReference type="PRINTS" id="PR00143">
    <property type="entry name" value="CITRTSNTHASE"/>
</dbReference>